<keyword evidence="4" id="KW-1185">Reference proteome</keyword>
<accession>A0A348HFL2</accession>
<gene>
    <name evidence="3" type="ORF">ZBT109_1658</name>
</gene>
<dbReference type="Pfam" id="PF02120">
    <property type="entry name" value="Flg_hook"/>
    <property type="match status" value="1"/>
</dbReference>
<dbReference type="AlphaFoldDB" id="A0A348HFL2"/>
<dbReference type="RefSeq" id="WP_027705939.1">
    <property type="nucleotide sequence ID" value="NZ_AP018933.1"/>
</dbReference>
<feature type="region of interest" description="Disordered" evidence="1">
    <location>
        <begin position="44"/>
        <end position="112"/>
    </location>
</feature>
<feature type="compositionally biased region" description="Low complexity" evidence="1">
    <location>
        <begin position="45"/>
        <end position="60"/>
    </location>
</feature>
<feature type="domain" description="Flagellar hook-length control protein-like C-terminal" evidence="2">
    <location>
        <begin position="389"/>
        <end position="448"/>
    </location>
</feature>
<protein>
    <recommendedName>
        <fullName evidence="2">Flagellar hook-length control protein-like C-terminal domain-containing protein</fullName>
    </recommendedName>
</protein>
<feature type="compositionally biased region" description="Polar residues" evidence="1">
    <location>
        <begin position="156"/>
        <end position="172"/>
    </location>
</feature>
<organism evidence="3 4">
    <name type="scientific">Zymobacter palmae</name>
    <dbReference type="NCBI Taxonomy" id="33074"/>
    <lineage>
        <taxon>Bacteria</taxon>
        <taxon>Pseudomonadati</taxon>
        <taxon>Pseudomonadota</taxon>
        <taxon>Gammaproteobacteria</taxon>
        <taxon>Oceanospirillales</taxon>
        <taxon>Halomonadaceae</taxon>
        <taxon>Zymobacter group</taxon>
        <taxon>Zymobacter</taxon>
    </lineage>
</organism>
<dbReference type="InterPro" id="IPR038610">
    <property type="entry name" value="FliK-like_C_sf"/>
</dbReference>
<name>A0A348HFL2_9GAMM</name>
<dbReference type="KEGG" id="zpl:ZBT109_1658"/>
<feature type="region of interest" description="Disordered" evidence="1">
    <location>
        <begin position="150"/>
        <end position="172"/>
    </location>
</feature>
<evidence type="ECO:0000259" key="2">
    <source>
        <dbReference type="Pfam" id="PF02120"/>
    </source>
</evidence>
<dbReference type="Proteomes" id="UP000267342">
    <property type="component" value="Chromosome"/>
</dbReference>
<dbReference type="InterPro" id="IPR021136">
    <property type="entry name" value="Flagellar_hook_control-like_C"/>
</dbReference>
<dbReference type="Gene3D" id="3.30.750.140">
    <property type="match status" value="1"/>
</dbReference>
<feature type="compositionally biased region" description="Low complexity" evidence="1">
    <location>
        <begin position="83"/>
        <end position="112"/>
    </location>
</feature>
<reference evidence="3 4" key="1">
    <citation type="submission" date="2018-09" db="EMBL/GenBank/DDBJ databases">
        <title>Zymobacter palmae IAM14233 (=T109) whole genome analysis.</title>
        <authorList>
            <person name="Yanase H."/>
        </authorList>
    </citation>
    <scope>NUCLEOTIDE SEQUENCE [LARGE SCALE GENOMIC DNA]</scope>
    <source>
        <strain evidence="3 4">IAM14233</strain>
    </source>
</reference>
<dbReference type="OrthoDB" id="5296742at2"/>
<sequence>MGSITPLLDTLLHQVLGRQLSLDAHARQPIGPAAVSAVIRDSAVDDAAQSSDDSPASEGGSSEEADFAENISTAQSRQQNAEASSAASPLRRSALPSEVVTPPSNSPSAASAQLALSDTARVLSEQARLAAQQTLLSDISTDILAESSPPAPLTHVASQTIPQDKPASSTLSAQPTMLLPLTEQEPQIGFQDRVAASAASGSDAPAWIPTLSSSDSAFIDVSRAAREMSQWTTVLSGQDWQSLLATTSPDPMPLNVLSSALIMETAGQSMPLEAQRDTLSGYLASALKTSGLFHEALLAQWAGGHLPLEIVEQSARQRQQLLSVLPAASEFGDAVIRQQLQMMAGQSIHFQSELWAGAMMLMSFRTEPYLSDGRGGESGAERRFPAFPDQRRAWMLTLTFELPVLGTVTAGIQWDGEALSVTLGAENKATREVLADAREELEQLLNDGHHDGRAVEINSDSLREQGAQVAAEQEKPHA</sequence>
<dbReference type="EMBL" id="AP018933">
    <property type="protein sequence ID" value="BBG30414.1"/>
    <property type="molecule type" value="Genomic_DNA"/>
</dbReference>
<feature type="compositionally biased region" description="Polar residues" evidence="1">
    <location>
        <begin position="70"/>
        <end position="82"/>
    </location>
</feature>
<evidence type="ECO:0000313" key="3">
    <source>
        <dbReference type="EMBL" id="BBG30414.1"/>
    </source>
</evidence>
<evidence type="ECO:0000256" key="1">
    <source>
        <dbReference type="SAM" id="MobiDB-lite"/>
    </source>
</evidence>
<evidence type="ECO:0000313" key="4">
    <source>
        <dbReference type="Proteomes" id="UP000267342"/>
    </source>
</evidence>
<proteinExistence type="predicted"/>
<dbReference type="STRING" id="1123510.GCA_000620025_00827"/>